<keyword evidence="4" id="KW-1185">Reference proteome</keyword>
<evidence type="ECO:0000313" key="3">
    <source>
        <dbReference type="EMBL" id="RXN12592.1"/>
    </source>
</evidence>
<feature type="region of interest" description="Disordered" evidence="1">
    <location>
        <begin position="33"/>
        <end position="53"/>
    </location>
</feature>
<name>A0A498LYY1_LABRO</name>
<evidence type="ECO:0000256" key="1">
    <source>
        <dbReference type="SAM" id="MobiDB-lite"/>
    </source>
</evidence>
<protein>
    <submittedName>
        <fullName evidence="3">Sterile alpha motif domain-containing 3-like protein</fullName>
    </submittedName>
</protein>
<evidence type="ECO:0000256" key="2">
    <source>
        <dbReference type="SAM" id="Phobius"/>
    </source>
</evidence>
<feature type="compositionally biased region" description="Low complexity" evidence="1">
    <location>
        <begin position="36"/>
        <end position="48"/>
    </location>
</feature>
<sequence length="278" mass="30599">MNLMSTSEIQDRDTLKVIFLPDDCNSCIQETAPDAPSCSSIPVPSPSSTCGFDTPDTGDVSPCVIDSAHEVSLSDDSVSSSAETVIVTSVESRTSSWPQVFVVPRLPCSAEIQLQRADTEFSKSGILLIPPPKLRSDILEGMAEEIFRYATYPTDSQLDQAAEALINAHPCLREKGTRTGHEGWKHYLTIKTANFHSKLSKTGHPKITVNSLRNKHKGQNLKSISFGLVVLFGLVYALNLSYPQSLKFTFEFFQKVLMNLDGSKLSPKVQALKIKMFQ</sequence>
<gene>
    <name evidence="3" type="ORF">ROHU_010051</name>
</gene>
<dbReference type="PANTHER" id="PTHR31025:SF27">
    <property type="entry name" value="SI:CH211-193K19.2-RELATED"/>
    <property type="match status" value="1"/>
</dbReference>
<dbReference type="Proteomes" id="UP000290572">
    <property type="component" value="Unassembled WGS sequence"/>
</dbReference>
<reference evidence="3 4" key="1">
    <citation type="submission" date="2018-03" db="EMBL/GenBank/DDBJ databases">
        <title>Draft genome sequence of Rohu Carp (Labeo rohita).</title>
        <authorList>
            <person name="Das P."/>
            <person name="Kushwaha B."/>
            <person name="Joshi C.G."/>
            <person name="Kumar D."/>
            <person name="Nagpure N.S."/>
            <person name="Sahoo L."/>
            <person name="Das S.P."/>
            <person name="Bit A."/>
            <person name="Patnaik S."/>
            <person name="Meher P.K."/>
            <person name="Jayasankar P."/>
            <person name="Koringa P.G."/>
            <person name="Patel N.V."/>
            <person name="Hinsu A.T."/>
            <person name="Kumar R."/>
            <person name="Pandey M."/>
            <person name="Agarwal S."/>
            <person name="Srivastava S."/>
            <person name="Singh M."/>
            <person name="Iquebal M.A."/>
            <person name="Jaiswal S."/>
            <person name="Angadi U.B."/>
            <person name="Kumar N."/>
            <person name="Raza M."/>
            <person name="Shah T.M."/>
            <person name="Rai A."/>
            <person name="Jena J.K."/>
        </authorList>
    </citation>
    <scope>NUCLEOTIDE SEQUENCE [LARGE SCALE GENOMIC DNA]</scope>
    <source>
        <strain evidence="3">DASCIFA01</strain>
        <tissue evidence="3">Testis</tissue>
    </source>
</reference>
<dbReference type="AlphaFoldDB" id="A0A498LYY1"/>
<proteinExistence type="predicted"/>
<keyword evidence="2" id="KW-1133">Transmembrane helix</keyword>
<evidence type="ECO:0000313" key="4">
    <source>
        <dbReference type="Proteomes" id="UP000290572"/>
    </source>
</evidence>
<keyword evidence="2" id="KW-0812">Transmembrane</keyword>
<dbReference type="EMBL" id="QBIY01013040">
    <property type="protein sequence ID" value="RXN12592.1"/>
    <property type="molecule type" value="Genomic_DNA"/>
</dbReference>
<dbReference type="PANTHER" id="PTHR31025">
    <property type="entry name" value="SI:CH211-196P9.1-RELATED"/>
    <property type="match status" value="1"/>
</dbReference>
<comment type="caution">
    <text evidence="3">The sequence shown here is derived from an EMBL/GenBank/DDBJ whole genome shotgun (WGS) entry which is preliminary data.</text>
</comment>
<organism evidence="3 4">
    <name type="scientific">Labeo rohita</name>
    <name type="common">Indian major carp</name>
    <name type="synonym">Cyprinus rohita</name>
    <dbReference type="NCBI Taxonomy" id="84645"/>
    <lineage>
        <taxon>Eukaryota</taxon>
        <taxon>Metazoa</taxon>
        <taxon>Chordata</taxon>
        <taxon>Craniata</taxon>
        <taxon>Vertebrata</taxon>
        <taxon>Euteleostomi</taxon>
        <taxon>Actinopterygii</taxon>
        <taxon>Neopterygii</taxon>
        <taxon>Teleostei</taxon>
        <taxon>Ostariophysi</taxon>
        <taxon>Cypriniformes</taxon>
        <taxon>Cyprinidae</taxon>
        <taxon>Labeoninae</taxon>
        <taxon>Labeonini</taxon>
        <taxon>Labeo</taxon>
    </lineage>
</organism>
<keyword evidence="2" id="KW-0472">Membrane</keyword>
<accession>A0A498LYY1</accession>
<feature type="transmembrane region" description="Helical" evidence="2">
    <location>
        <begin position="223"/>
        <end position="242"/>
    </location>
</feature>